<accession>A0A2K1J481</accession>
<reference evidence="1 3" key="2">
    <citation type="journal article" date="2018" name="Plant J.">
        <title>The Physcomitrella patens chromosome-scale assembly reveals moss genome structure and evolution.</title>
        <authorList>
            <person name="Lang D."/>
            <person name="Ullrich K.K."/>
            <person name="Murat F."/>
            <person name="Fuchs J."/>
            <person name="Jenkins J."/>
            <person name="Haas F.B."/>
            <person name="Piednoel M."/>
            <person name="Gundlach H."/>
            <person name="Van Bel M."/>
            <person name="Meyberg R."/>
            <person name="Vives C."/>
            <person name="Morata J."/>
            <person name="Symeonidi A."/>
            <person name="Hiss M."/>
            <person name="Muchero W."/>
            <person name="Kamisugi Y."/>
            <person name="Saleh O."/>
            <person name="Blanc G."/>
            <person name="Decker E.L."/>
            <person name="van Gessel N."/>
            <person name="Grimwood J."/>
            <person name="Hayes R.D."/>
            <person name="Graham S.W."/>
            <person name="Gunter L.E."/>
            <person name="McDaniel S.F."/>
            <person name="Hoernstein S.N.W."/>
            <person name="Larsson A."/>
            <person name="Li F.W."/>
            <person name="Perroud P.F."/>
            <person name="Phillips J."/>
            <person name="Ranjan P."/>
            <person name="Rokshar D.S."/>
            <person name="Rothfels C.J."/>
            <person name="Schneider L."/>
            <person name="Shu S."/>
            <person name="Stevenson D.W."/>
            <person name="Thummler F."/>
            <person name="Tillich M."/>
            <person name="Villarreal Aguilar J.C."/>
            <person name="Widiez T."/>
            <person name="Wong G.K."/>
            <person name="Wymore A."/>
            <person name="Zhang Y."/>
            <person name="Zimmer A.D."/>
            <person name="Quatrano R.S."/>
            <person name="Mayer K.F.X."/>
            <person name="Goodstein D."/>
            <person name="Casacuberta J.M."/>
            <person name="Vandepoele K."/>
            <person name="Reski R."/>
            <person name="Cuming A.C."/>
            <person name="Tuskan G.A."/>
            <person name="Maumus F."/>
            <person name="Salse J."/>
            <person name="Schmutz J."/>
            <person name="Rensing S.A."/>
        </authorList>
    </citation>
    <scope>NUCLEOTIDE SEQUENCE [LARGE SCALE GENOMIC DNA]</scope>
    <source>
        <strain evidence="2 3">cv. Gransden 2004</strain>
    </source>
</reference>
<sequence length="48" mass="5181">MNKYAGRTQRGAANRAAANVNVAFVLTFDSPSPSLPGVNCQLCRRPLF</sequence>
<dbReference type="Proteomes" id="UP000006727">
    <property type="component" value="Chromosome 17"/>
</dbReference>
<proteinExistence type="predicted"/>
<protein>
    <submittedName>
        <fullName evidence="1 2">Uncharacterized protein</fullName>
    </submittedName>
</protein>
<dbReference type="InParanoid" id="A0A2K1J481"/>
<dbReference type="AlphaFoldDB" id="A0A2K1J481"/>
<dbReference type="Gramene" id="Pp3c17_16750V3.1">
    <property type="protein sequence ID" value="Pp3c17_16750V3.1"/>
    <property type="gene ID" value="Pp3c17_16750"/>
</dbReference>
<evidence type="ECO:0000313" key="2">
    <source>
        <dbReference type="EnsemblPlants" id="Pp3c17_16750V3.1"/>
    </source>
</evidence>
<evidence type="ECO:0000313" key="1">
    <source>
        <dbReference type="EMBL" id="PNR36339.1"/>
    </source>
</evidence>
<dbReference type="EMBL" id="ABEU02000017">
    <property type="protein sequence ID" value="PNR36339.1"/>
    <property type="molecule type" value="Genomic_DNA"/>
</dbReference>
<dbReference type="EnsemblPlants" id="Pp3c17_16750V3.1">
    <property type="protein sequence ID" value="Pp3c17_16750V3.1"/>
    <property type="gene ID" value="Pp3c17_16750"/>
</dbReference>
<keyword evidence="3" id="KW-1185">Reference proteome</keyword>
<reference evidence="1 3" key="1">
    <citation type="journal article" date="2008" name="Science">
        <title>The Physcomitrella genome reveals evolutionary insights into the conquest of land by plants.</title>
        <authorList>
            <person name="Rensing S."/>
            <person name="Lang D."/>
            <person name="Zimmer A."/>
            <person name="Terry A."/>
            <person name="Salamov A."/>
            <person name="Shapiro H."/>
            <person name="Nishiyama T."/>
            <person name="Perroud P.-F."/>
            <person name="Lindquist E."/>
            <person name="Kamisugi Y."/>
            <person name="Tanahashi T."/>
            <person name="Sakakibara K."/>
            <person name="Fujita T."/>
            <person name="Oishi K."/>
            <person name="Shin-I T."/>
            <person name="Kuroki Y."/>
            <person name="Toyoda A."/>
            <person name="Suzuki Y."/>
            <person name="Hashimoto A."/>
            <person name="Yamaguchi K."/>
            <person name="Sugano A."/>
            <person name="Kohara Y."/>
            <person name="Fujiyama A."/>
            <person name="Anterola A."/>
            <person name="Aoki S."/>
            <person name="Ashton N."/>
            <person name="Barbazuk W.B."/>
            <person name="Barker E."/>
            <person name="Bennetzen J."/>
            <person name="Bezanilla M."/>
            <person name="Blankenship R."/>
            <person name="Cho S.H."/>
            <person name="Dutcher S."/>
            <person name="Estelle M."/>
            <person name="Fawcett J.A."/>
            <person name="Gundlach H."/>
            <person name="Hanada K."/>
            <person name="Heyl A."/>
            <person name="Hicks K.A."/>
            <person name="Hugh J."/>
            <person name="Lohr M."/>
            <person name="Mayer K."/>
            <person name="Melkozernov A."/>
            <person name="Murata T."/>
            <person name="Nelson D."/>
            <person name="Pils B."/>
            <person name="Prigge M."/>
            <person name="Reiss B."/>
            <person name="Renner T."/>
            <person name="Rombauts S."/>
            <person name="Rushton P."/>
            <person name="Sanderfoot A."/>
            <person name="Schween G."/>
            <person name="Shiu S.-H."/>
            <person name="Stueber K."/>
            <person name="Theodoulou F.L."/>
            <person name="Tu H."/>
            <person name="Van de Peer Y."/>
            <person name="Verrier P.J."/>
            <person name="Waters E."/>
            <person name="Wood A."/>
            <person name="Yang L."/>
            <person name="Cove D."/>
            <person name="Cuming A."/>
            <person name="Hasebe M."/>
            <person name="Lucas S."/>
            <person name="Mishler D.B."/>
            <person name="Reski R."/>
            <person name="Grigoriev I."/>
            <person name="Quatrano R.S."/>
            <person name="Boore J.L."/>
        </authorList>
    </citation>
    <scope>NUCLEOTIDE SEQUENCE [LARGE SCALE GENOMIC DNA]</scope>
    <source>
        <strain evidence="2 3">cv. Gransden 2004</strain>
    </source>
</reference>
<evidence type="ECO:0000313" key="3">
    <source>
        <dbReference type="Proteomes" id="UP000006727"/>
    </source>
</evidence>
<name>A0A2K1J481_PHYPA</name>
<reference evidence="2" key="3">
    <citation type="submission" date="2020-12" db="UniProtKB">
        <authorList>
            <consortium name="EnsemblPlants"/>
        </authorList>
    </citation>
    <scope>IDENTIFICATION</scope>
</reference>
<gene>
    <name evidence="1" type="ORF">PHYPA_022190</name>
</gene>
<organism evidence="1">
    <name type="scientific">Physcomitrium patens</name>
    <name type="common">Spreading-leaved earth moss</name>
    <name type="synonym">Physcomitrella patens</name>
    <dbReference type="NCBI Taxonomy" id="3218"/>
    <lineage>
        <taxon>Eukaryota</taxon>
        <taxon>Viridiplantae</taxon>
        <taxon>Streptophyta</taxon>
        <taxon>Embryophyta</taxon>
        <taxon>Bryophyta</taxon>
        <taxon>Bryophytina</taxon>
        <taxon>Bryopsida</taxon>
        <taxon>Funariidae</taxon>
        <taxon>Funariales</taxon>
        <taxon>Funariaceae</taxon>
        <taxon>Physcomitrium</taxon>
    </lineage>
</organism>